<dbReference type="Proteomes" id="UP000184050">
    <property type="component" value="Unassembled WGS sequence"/>
</dbReference>
<sequence length="81" mass="9782">MEAMEDKKIRRNLYRVLRKTGVQKSDIQPTAFYQRDLRFDSVDWKIFTFYLEGIFNISIRDEELVRQSSVNDTLRYLKNTA</sequence>
<gene>
    <name evidence="1" type="ORF">SAMN05444280_12816</name>
</gene>
<dbReference type="SUPFAM" id="SSF47336">
    <property type="entry name" value="ACP-like"/>
    <property type="match status" value="1"/>
</dbReference>
<accession>A0A1M6LSJ2</accession>
<keyword evidence="2" id="KW-1185">Reference proteome</keyword>
<protein>
    <submittedName>
        <fullName evidence="1">Acyl carrier protein</fullName>
    </submittedName>
</protein>
<dbReference type="Gene3D" id="1.10.1200.10">
    <property type="entry name" value="ACP-like"/>
    <property type="match status" value="1"/>
</dbReference>
<evidence type="ECO:0000313" key="2">
    <source>
        <dbReference type="Proteomes" id="UP000184050"/>
    </source>
</evidence>
<organism evidence="1 2">
    <name type="scientific">Tangfeifania diversioriginum</name>
    <dbReference type="NCBI Taxonomy" id="1168035"/>
    <lineage>
        <taxon>Bacteria</taxon>
        <taxon>Pseudomonadati</taxon>
        <taxon>Bacteroidota</taxon>
        <taxon>Bacteroidia</taxon>
        <taxon>Marinilabiliales</taxon>
        <taxon>Prolixibacteraceae</taxon>
        <taxon>Tangfeifania</taxon>
    </lineage>
</organism>
<name>A0A1M6LSJ2_9BACT</name>
<dbReference type="EMBL" id="FQZE01000028">
    <property type="protein sequence ID" value="SHJ74181.1"/>
    <property type="molecule type" value="Genomic_DNA"/>
</dbReference>
<evidence type="ECO:0000313" key="1">
    <source>
        <dbReference type="EMBL" id="SHJ74181.1"/>
    </source>
</evidence>
<dbReference type="STRING" id="1168035.SAMN05444280_12816"/>
<dbReference type="AlphaFoldDB" id="A0A1M6LSJ2"/>
<dbReference type="InterPro" id="IPR036736">
    <property type="entry name" value="ACP-like_sf"/>
</dbReference>
<proteinExistence type="predicted"/>
<reference evidence="1 2" key="1">
    <citation type="submission" date="2016-11" db="EMBL/GenBank/DDBJ databases">
        <authorList>
            <person name="Jaros S."/>
            <person name="Januszkiewicz K."/>
            <person name="Wedrychowicz H."/>
        </authorList>
    </citation>
    <scope>NUCLEOTIDE SEQUENCE [LARGE SCALE GENOMIC DNA]</scope>
    <source>
        <strain evidence="1 2">DSM 27063</strain>
    </source>
</reference>